<keyword evidence="1" id="KW-0472">Membrane</keyword>
<dbReference type="Proteomes" id="UP000601171">
    <property type="component" value="Unassembled WGS sequence"/>
</dbReference>
<organism evidence="2 3">
    <name type="scientific">Paratissierella segnis</name>
    <dbReference type="NCBI Taxonomy" id="2763679"/>
    <lineage>
        <taxon>Bacteria</taxon>
        <taxon>Bacillati</taxon>
        <taxon>Bacillota</taxon>
        <taxon>Tissierellia</taxon>
        <taxon>Tissierellales</taxon>
        <taxon>Tissierellaceae</taxon>
        <taxon>Paratissierella</taxon>
    </lineage>
</organism>
<keyword evidence="1" id="KW-0812">Transmembrane</keyword>
<proteinExistence type="predicted"/>
<dbReference type="NCBIfam" id="TIGR01906">
    <property type="entry name" value="integ_TIGR01906"/>
    <property type="match status" value="1"/>
</dbReference>
<keyword evidence="3" id="KW-1185">Reference proteome</keyword>
<gene>
    <name evidence="2" type="ORF">H8707_09700</name>
</gene>
<feature type="transmembrane region" description="Helical" evidence="1">
    <location>
        <begin position="96"/>
        <end position="114"/>
    </location>
</feature>
<dbReference type="Pfam" id="PF07314">
    <property type="entry name" value="Lit"/>
    <property type="match status" value="1"/>
</dbReference>
<protein>
    <submittedName>
        <fullName evidence="2">TIGR01906 family membrane protein</fullName>
    </submittedName>
</protein>
<dbReference type="RefSeq" id="WP_262429970.1">
    <property type="nucleotide sequence ID" value="NZ_JACRTG010000020.1"/>
</dbReference>
<accession>A0A926EU31</accession>
<dbReference type="EMBL" id="JACRTG010000020">
    <property type="protein sequence ID" value="MBC8588515.1"/>
    <property type="molecule type" value="Genomic_DNA"/>
</dbReference>
<evidence type="ECO:0000256" key="1">
    <source>
        <dbReference type="SAM" id="Phobius"/>
    </source>
</evidence>
<keyword evidence="1" id="KW-1133">Transmembrane helix</keyword>
<reference evidence="2" key="1">
    <citation type="submission" date="2020-08" db="EMBL/GenBank/DDBJ databases">
        <title>Genome public.</title>
        <authorList>
            <person name="Liu C."/>
            <person name="Sun Q."/>
        </authorList>
    </citation>
    <scope>NUCLEOTIDE SEQUENCE</scope>
    <source>
        <strain evidence="2">BX21</strain>
    </source>
</reference>
<evidence type="ECO:0000313" key="3">
    <source>
        <dbReference type="Proteomes" id="UP000601171"/>
    </source>
</evidence>
<feature type="transmembrane region" description="Helical" evidence="1">
    <location>
        <begin position="126"/>
        <end position="144"/>
    </location>
</feature>
<evidence type="ECO:0000313" key="2">
    <source>
        <dbReference type="EMBL" id="MBC8588515.1"/>
    </source>
</evidence>
<dbReference type="InterPro" id="IPR010178">
    <property type="entry name" value="Lit"/>
</dbReference>
<feature type="transmembrane region" description="Helical" evidence="1">
    <location>
        <begin position="182"/>
        <end position="209"/>
    </location>
</feature>
<sequence length="218" mass="25483">MKKSLSIILIISLSLTFLMISIENNAYNKSYYIKSYYKYNIENETGKDINELGKITDNIIVYLKGKGNDGILSPYFNEREVLHMRDVQTLFRYERIAKYIFGIISIIIMGYFGYRKENALLGKTLSLGLFANHVVLLALILLIISSDFNKYFTIFHQIFFSNDLWLLNPETDLLIQMLPEQFFIGMAMKIGLSFLIYLSILQIVGIYYIKKGREKWKE</sequence>
<comment type="caution">
    <text evidence="2">The sequence shown here is derived from an EMBL/GenBank/DDBJ whole genome shotgun (WGS) entry which is preliminary data.</text>
</comment>
<dbReference type="AlphaFoldDB" id="A0A926EU31"/>
<feature type="transmembrane region" description="Helical" evidence="1">
    <location>
        <begin position="5"/>
        <end position="22"/>
    </location>
</feature>
<name>A0A926EU31_9FIRM</name>